<sequence length="77" mass="8519">MSMSYIIKEIDLSESSCSGPIGELSGIVSELKSGEAIKVIISMEDTKRIIESWVKKKGLKLVTEVKDNSKYVLVISR</sequence>
<feature type="domain" description="UPF0033" evidence="1">
    <location>
        <begin position="8"/>
        <end position="76"/>
    </location>
</feature>
<dbReference type="Gene3D" id="3.30.110.40">
    <property type="entry name" value="TusA-like domain"/>
    <property type="match status" value="1"/>
</dbReference>
<evidence type="ECO:0000259" key="1">
    <source>
        <dbReference type="Pfam" id="PF01206"/>
    </source>
</evidence>
<dbReference type="Pfam" id="PF01206">
    <property type="entry name" value="TusA"/>
    <property type="match status" value="1"/>
</dbReference>
<organism evidence="2 3">
    <name type="scientific">Acidianus brierleyi</name>
    <dbReference type="NCBI Taxonomy" id="41673"/>
    <lineage>
        <taxon>Archaea</taxon>
        <taxon>Thermoproteota</taxon>
        <taxon>Thermoprotei</taxon>
        <taxon>Sulfolobales</taxon>
        <taxon>Sulfolobaceae</taxon>
        <taxon>Acidianus</taxon>
    </lineage>
</organism>
<evidence type="ECO:0000313" key="3">
    <source>
        <dbReference type="Proteomes" id="UP000248044"/>
    </source>
</evidence>
<protein>
    <submittedName>
        <fullName evidence="2">Response regulator SirA</fullName>
    </submittedName>
</protein>
<dbReference type="AlphaFoldDB" id="A0A2U9IJA9"/>
<dbReference type="SUPFAM" id="SSF64307">
    <property type="entry name" value="SirA-like"/>
    <property type="match status" value="1"/>
</dbReference>
<dbReference type="KEGG" id="abri:DFR85_14715"/>
<name>A0A2U9IJA9_9CREN</name>
<gene>
    <name evidence="2" type="ORF">DFR85_14715</name>
</gene>
<proteinExistence type="predicted"/>
<dbReference type="Proteomes" id="UP000248044">
    <property type="component" value="Chromosome"/>
</dbReference>
<reference evidence="2 3" key="1">
    <citation type="submission" date="2018-05" db="EMBL/GenBank/DDBJ databases">
        <title>Complete Genome Sequences of Extremely Thermoacidophilic, Metal-Mobilizing Type-Strain Members of the Archaeal Family Sulfolobaceae: Acidianus brierleyi DSM-1651T, Acidianus sulfidivorans DSM-18786T, Metallosphaera hakonensis DSM-7519T, and Metallosphaera prunae DSM-10039T.</title>
        <authorList>
            <person name="Counts J.A."/>
            <person name="Kelly R.M."/>
        </authorList>
    </citation>
    <scope>NUCLEOTIDE SEQUENCE [LARGE SCALE GENOMIC DNA]</scope>
    <source>
        <strain evidence="2 3">DSM 1651</strain>
    </source>
</reference>
<dbReference type="InterPro" id="IPR001455">
    <property type="entry name" value="TusA-like"/>
</dbReference>
<dbReference type="EMBL" id="CP029289">
    <property type="protein sequence ID" value="AWR96065.1"/>
    <property type="molecule type" value="Genomic_DNA"/>
</dbReference>
<accession>A0A2U9IJA9</accession>
<evidence type="ECO:0000313" key="2">
    <source>
        <dbReference type="EMBL" id="AWR96065.1"/>
    </source>
</evidence>
<keyword evidence="3" id="KW-1185">Reference proteome</keyword>
<dbReference type="InterPro" id="IPR036868">
    <property type="entry name" value="TusA-like_sf"/>
</dbReference>